<dbReference type="Proteomes" id="UP000245839">
    <property type="component" value="Unassembled WGS sequence"/>
</dbReference>
<proteinExistence type="predicted"/>
<keyword evidence="3" id="KW-1185">Reference proteome</keyword>
<organism evidence="2 4">
    <name type="scientific">Jannaschia seohaensis</name>
    <dbReference type="NCBI Taxonomy" id="475081"/>
    <lineage>
        <taxon>Bacteria</taxon>
        <taxon>Pseudomonadati</taxon>
        <taxon>Pseudomonadota</taxon>
        <taxon>Alphaproteobacteria</taxon>
        <taxon>Rhodobacterales</taxon>
        <taxon>Roseobacteraceae</taxon>
        <taxon>Jannaschia</taxon>
    </lineage>
</organism>
<dbReference type="EMBL" id="QGDJ01000020">
    <property type="protein sequence ID" value="PWJ11183.1"/>
    <property type="molecule type" value="Genomic_DNA"/>
</dbReference>
<dbReference type="AlphaFoldDB" id="A0A2Y9B4P1"/>
<protein>
    <submittedName>
        <fullName evidence="2">Uncharacterized protein</fullName>
    </submittedName>
</protein>
<evidence type="ECO:0000313" key="2">
    <source>
        <dbReference type="EMBL" id="SSA51484.1"/>
    </source>
</evidence>
<dbReference type="Proteomes" id="UP000251571">
    <property type="component" value="Unassembled WGS sequence"/>
</dbReference>
<sequence>MDARIIDHFPKLEGHVPNGSNLLVALVPPEDMVERPCPDVWPHHEFARVDGKIAAFDLRIIWFRDAARLREFDATHEAGGFSVADAHTPFVEGGD</sequence>
<name>A0A2Y9B4P1_9RHOB</name>
<reference evidence="2 4" key="1">
    <citation type="submission" date="2016-10" db="EMBL/GenBank/DDBJ databases">
        <authorList>
            <person name="Cai Z."/>
        </authorList>
    </citation>
    <scope>NUCLEOTIDE SEQUENCE [LARGE SCALE GENOMIC DNA]</scope>
    <source>
        <strain evidence="2 4">DSM 25227</strain>
    </source>
</reference>
<evidence type="ECO:0000313" key="3">
    <source>
        <dbReference type="Proteomes" id="UP000245839"/>
    </source>
</evidence>
<dbReference type="RefSeq" id="WP_109566380.1">
    <property type="nucleotide sequence ID" value="NZ_QGDJ01000020.1"/>
</dbReference>
<gene>
    <name evidence="1" type="ORF">BCF38_12027</name>
    <name evidence="2" type="ORF">SAMN05421539_12027</name>
</gene>
<dbReference type="EMBL" id="UETC01000020">
    <property type="protein sequence ID" value="SSA51484.1"/>
    <property type="molecule type" value="Genomic_DNA"/>
</dbReference>
<evidence type="ECO:0000313" key="4">
    <source>
        <dbReference type="Proteomes" id="UP000251571"/>
    </source>
</evidence>
<dbReference type="OrthoDB" id="9811261at2"/>
<accession>A0A2Y9B4P1</accession>
<evidence type="ECO:0000313" key="1">
    <source>
        <dbReference type="EMBL" id="PWJ11183.1"/>
    </source>
</evidence>
<reference evidence="1 3" key="2">
    <citation type="submission" date="2018-03" db="EMBL/GenBank/DDBJ databases">
        <title>Genomic Encyclopedia of Archaeal and Bacterial Type Strains, Phase II (KMG-II): from individual species to whole genera.</title>
        <authorList>
            <person name="Goeker M."/>
        </authorList>
    </citation>
    <scope>NUCLEOTIDE SEQUENCE [LARGE SCALE GENOMIC DNA]</scope>
    <source>
        <strain evidence="1 3">DSM 25227</strain>
    </source>
</reference>